<organism evidence="1 2">
    <name type="scientific">Ancylobacter crimeensis</name>
    <dbReference type="NCBI Taxonomy" id="2579147"/>
    <lineage>
        <taxon>Bacteria</taxon>
        <taxon>Pseudomonadati</taxon>
        <taxon>Pseudomonadota</taxon>
        <taxon>Alphaproteobacteria</taxon>
        <taxon>Hyphomicrobiales</taxon>
        <taxon>Xanthobacteraceae</taxon>
        <taxon>Ancylobacter</taxon>
    </lineage>
</organism>
<evidence type="ECO:0000313" key="2">
    <source>
        <dbReference type="Proteomes" id="UP001203284"/>
    </source>
</evidence>
<comment type="caution">
    <text evidence="1">The sequence shown here is derived from an EMBL/GenBank/DDBJ whole genome shotgun (WGS) entry which is preliminary data.</text>
</comment>
<proteinExistence type="predicted"/>
<dbReference type="Proteomes" id="UP001203284">
    <property type="component" value="Unassembled WGS sequence"/>
</dbReference>
<dbReference type="RefSeq" id="WP_247030882.1">
    <property type="nucleotide sequence ID" value="NZ_JALKCH010000017.1"/>
</dbReference>
<protein>
    <submittedName>
        <fullName evidence="1">Uncharacterized protein</fullName>
    </submittedName>
</protein>
<keyword evidence="2" id="KW-1185">Reference proteome</keyword>
<evidence type="ECO:0000313" key="1">
    <source>
        <dbReference type="EMBL" id="MCK0198979.1"/>
    </source>
</evidence>
<sequence length="125" mass="13206">MTPLQALAALDLWLAEFGSPVILRRVTWLDGVAVPADVEMPAMVRGYQPHELTGSTVQGDSSVLLSPTPIIKAGWPGVPSADGTDVRVPVRGDKLVIAGRVRNIEAAAPIYVAGELVRIELQVSG</sequence>
<reference evidence="1 2" key="1">
    <citation type="submission" date="2022-04" db="EMBL/GenBank/DDBJ databases">
        <authorList>
            <person name="Grouzdev D.S."/>
            <person name="Pantiukh K.S."/>
            <person name="Krutkina M.S."/>
        </authorList>
    </citation>
    <scope>NUCLEOTIDE SEQUENCE [LARGE SCALE GENOMIC DNA]</scope>
    <source>
        <strain evidence="1 2">6x-1</strain>
    </source>
</reference>
<name>A0ABT0DGH1_9HYPH</name>
<accession>A0ABT0DGH1</accession>
<dbReference type="EMBL" id="JALKCH010000017">
    <property type="protein sequence ID" value="MCK0198979.1"/>
    <property type="molecule type" value="Genomic_DNA"/>
</dbReference>
<gene>
    <name evidence="1" type="ORF">MWN34_18940</name>
</gene>